<reference evidence="1 2" key="1">
    <citation type="submission" date="2021-03" db="EMBL/GenBank/DDBJ databases">
        <title>Sequencing the genomes of 1000 actinobacteria strains.</title>
        <authorList>
            <person name="Klenk H.-P."/>
        </authorList>
    </citation>
    <scope>NUCLEOTIDE SEQUENCE [LARGE SCALE GENOMIC DNA]</scope>
    <source>
        <strain evidence="1 2">DSM 45510</strain>
    </source>
</reference>
<proteinExistence type="predicted"/>
<dbReference type="EMBL" id="JAGGMS010000001">
    <property type="protein sequence ID" value="MBP2182838.1"/>
    <property type="molecule type" value="Genomic_DNA"/>
</dbReference>
<organism evidence="1 2">
    <name type="scientific">Amycolatopsis magusensis</name>
    <dbReference type="NCBI Taxonomy" id="882444"/>
    <lineage>
        <taxon>Bacteria</taxon>
        <taxon>Bacillati</taxon>
        <taxon>Actinomycetota</taxon>
        <taxon>Actinomycetes</taxon>
        <taxon>Pseudonocardiales</taxon>
        <taxon>Pseudonocardiaceae</taxon>
        <taxon>Amycolatopsis</taxon>
    </lineage>
</organism>
<sequence>MTGALGAAVTPEAAPARVLQRFGDRVEIRLGAPVDGISVPSVVPEVSEAVMASLSVTERLGVEALLLRSTPDYVAGKVNRVRAGEAWDMPSCAPAPAQSPQAGSASAPAPVAAGTSDYLVGTVALGLVVVHGPDEETRFTGDEEAKMFAEVQAGVSWLAGFNPAANVSFTWDYRQIMIETARDAKAVDNETRFRDPALARIGYPAGMAGVREYLNWLRTSKKTDWAYCLFFVNGYPVDHFAYASIGGPRMVMEYANDGWGPDNIDRVFAHETGHIFGCPDEYAESNCNCGGSWGRYGEPNRNCENGAVGGGVGCLMRANEWLMCESTKKHLGWP</sequence>
<evidence type="ECO:0008006" key="3">
    <source>
        <dbReference type="Google" id="ProtNLM"/>
    </source>
</evidence>
<protein>
    <recommendedName>
        <fullName evidence="3">Metallo-peptidase family M12B Reprolysin-like</fullName>
    </recommendedName>
</protein>
<name>A0ABS4PTT4_9PSEU</name>
<evidence type="ECO:0000313" key="1">
    <source>
        <dbReference type="EMBL" id="MBP2182838.1"/>
    </source>
</evidence>
<comment type="caution">
    <text evidence="1">The sequence shown here is derived from an EMBL/GenBank/DDBJ whole genome shotgun (WGS) entry which is preliminary data.</text>
</comment>
<evidence type="ECO:0000313" key="2">
    <source>
        <dbReference type="Proteomes" id="UP000741013"/>
    </source>
</evidence>
<gene>
    <name evidence="1" type="ORF">JOM49_004364</name>
</gene>
<dbReference type="RefSeq" id="WP_209666090.1">
    <property type="nucleotide sequence ID" value="NZ_JAGGMS010000001.1"/>
</dbReference>
<dbReference type="Proteomes" id="UP000741013">
    <property type="component" value="Unassembled WGS sequence"/>
</dbReference>
<dbReference type="SUPFAM" id="SSF55486">
    <property type="entry name" value="Metalloproteases ('zincins'), catalytic domain"/>
    <property type="match status" value="1"/>
</dbReference>
<accession>A0ABS4PTT4</accession>
<keyword evidence="2" id="KW-1185">Reference proteome</keyword>